<reference evidence="1 2" key="1">
    <citation type="journal article" date="2021" name="Int. J. Syst. Evol. Microbiol.">
        <title>Streptococcus vicugnae sp. nov., isolated from faeces of alpacas (Vicugna pacos) and cattle (Bos taurus), Streptococcus zalophi sp. nov., and Streptococcus pacificus sp. nov., isolated from respiratory tract of California sea lions (Zalophus californianus).</title>
        <authorList>
            <person name="Volokhov D.V."/>
            <person name="Zagorodnyaya T.A."/>
            <person name="Shen Z."/>
            <person name="Blom J."/>
            <person name="Furtak V.A."/>
            <person name="Eisenberg T."/>
            <person name="Fan P."/>
            <person name="Jeong K.C."/>
            <person name="Gao Y."/>
            <person name="Zhang S."/>
            <person name="Amselle M."/>
        </authorList>
    </citation>
    <scope>NUCLEOTIDE SEQUENCE [LARGE SCALE GENOMIC DNA]</scope>
    <source>
        <strain evidence="2">CSL7508-lung</strain>
    </source>
</reference>
<dbReference type="AlphaFoldDB" id="A0A934UD79"/>
<dbReference type="Proteomes" id="UP000644875">
    <property type="component" value="Unassembled WGS sequence"/>
</dbReference>
<evidence type="ECO:0000313" key="1">
    <source>
        <dbReference type="EMBL" id="MBJ8349394.1"/>
    </source>
</evidence>
<dbReference type="Gene3D" id="3.40.50.150">
    <property type="entry name" value="Vaccinia Virus protein VP39"/>
    <property type="match status" value="1"/>
</dbReference>
<dbReference type="InterPro" id="IPR006901">
    <property type="entry name" value="TrmK"/>
</dbReference>
<dbReference type="PANTHER" id="PTHR38451:SF1">
    <property type="entry name" value="TRNA (ADENINE(22)-N(1))-METHYLTRANSFERASE"/>
    <property type="match status" value="1"/>
</dbReference>
<evidence type="ECO:0000313" key="2">
    <source>
        <dbReference type="Proteomes" id="UP000644875"/>
    </source>
</evidence>
<dbReference type="PIRSF" id="PIRSF018637">
    <property type="entry name" value="TrmK"/>
    <property type="match status" value="1"/>
</dbReference>
<dbReference type="GO" id="GO:0160105">
    <property type="term" value="F:tRNA (adenine(22)-N1)-methyltransferase activity"/>
    <property type="evidence" value="ECO:0007669"/>
    <property type="project" value="InterPro"/>
</dbReference>
<dbReference type="RefSeq" id="WP_199567323.1">
    <property type="nucleotide sequence ID" value="NZ_JAENBP010000002.1"/>
</dbReference>
<dbReference type="Pfam" id="PF04816">
    <property type="entry name" value="TrmK"/>
    <property type="match status" value="1"/>
</dbReference>
<organism evidence="1 2">
    <name type="scientific">Streptococcus zalophi</name>
    <dbReference type="NCBI Taxonomy" id="640031"/>
    <lineage>
        <taxon>Bacteria</taxon>
        <taxon>Bacillati</taxon>
        <taxon>Bacillota</taxon>
        <taxon>Bacilli</taxon>
        <taxon>Lactobacillales</taxon>
        <taxon>Streptococcaceae</taxon>
        <taxon>Streptococcus</taxon>
    </lineage>
</organism>
<gene>
    <name evidence="1" type="ORF">JHK64_01945</name>
</gene>
<dbReference type="Gene3D" id="1.10.287.1890">
    <property type="match status" value="1"/>
</dbReference>
<name>A0A934UD79_9STRE</name>
<sequence>MEELNLSQRLKEVASLVPLGSKLLDVGSDHAYLPIYLLQHKKISSAIAGEVVHGPYQSALSNVKAHQLDKQITVRLADGLEALEDNDYVSVITICGMGGRLISTILENGKEKLSTISQLILQPNNREEELRDWLVANQFTITAEKILEENDKIYEIIVVKPGISNITQKEKQFGPFLSKEKSPVFIKKWQKEQKKLLTALKQIPENYQNEREQLSRKIEMIKEILNES</sequence>
<keyword evidence="2" id="KW-1185">Reference proteome</keyword>
<dbReference type="EMBL" id="JAENBP010000002">
    <property type="protein sequence ID" value="MBJ8349394.1"/>
    <property type="molecule type" value="Genomic_DNA"/>
</dbReference>
<dbReference type="SUPFAM" id="SSF53335">
    <property type="entry name" value="S-adenosyl-L-methionine-dependent methyltransferases"/>
    <property type="match status" value="1"/>
</dbReference>
<dbReference type="InterPro" id="IPR029063">
    <property type="entry name" value="SAM-dependent_MTases_sf"/>
</dbReference>
<accession>A0A934UD79</accession>
<comment type="caution">
    <text evidence="1">The sequence shown here is derived from an EMBL/GenBank/DDBJ whole genome shotgun (WGS) entry which is preliminary data.</text>
</comment>
<protein>
    <submittedName>
        <fullName evidence="1">tRNA (Adenine-N(1))-methyltransferase</fullName>
    </submittedName>
</protein>
<dbReference type="PANTHER" id="PTHR38451">
    <property type="entry name" value="TRNA (ADENINE(22)-N(1))-METHYLTRANSFERASE"/>
    <property type="match status" value="1"/>
</dbReference>
<proteinExistence type="predicted"/>